<evidence type="ECO:0000313" key="7">
    <source>
        <dbReference type="Proteomes" id="UP001152797"/>
    </source>
</evidence>
<keyword evidence="1" id="KW-0547">Nucleotide-binding</keyword>
<keyword evidence="2" id="KW-0067">ATP-binding</keyword>
<dbReference type="GO" id="GO:0005783">
    <property type="term" value="C:endoplasmic reticulum"/>
    <property type="evidence" value="ECO:0007669"/>
    <property type="project" value="TreeGrafter"/>
</dbReference>
<dbReference type="InterPro" id="IPR000873">
    <property type="entry name" value="AMP-dep_synth/lig_dom"/>
</dbReference>
<name>A0A9P1FMP4_9DINO</name>
<dbReference type="Pfam" id="PF00501">
    <property type="entry name" value="AMP-binding"/>
    <property type="match status" value="1"/>
</dbReference>
<comment type="caution">
    <text evidence="4">The sequence shown here is derived from an EMBL/GenBank/DDBJ whole genome shotgun (WGS) entry which is preliminary data.</text>
</comment>
<dbReference type="Gene3D" id="3.40.50.12780">
    <property type="entry name" value="N-terminal domain of ligase-like"/>
    <property type="match status" value="1"/>
</dbReference>
<dbReference type="OrthoDB" id="1700726at2759"/>
<accession>A0A9P1FMP4</accession>
<protein>
    <submittedName>
        <fullName evidence="6">Long-chain-fatty-acid--CoA ligase 4</fullName>
    </submittedName>
</protein>
<evidence type="ECO:0000256" key="2">
    <source>
        <dbReference type="ARBA" id="ARBA00022840"/>
    </source>
</evidence>
<dbReference type="InterPro" id="IPR042099">
    <property type="entry name" value="ANL_N_sf"/>
</dbReference>
<dbReference type="GO" id="GO:0005524">
    <property type="term" value="F:ATP binding"/>
    <property type="evidence" value="ECO:0007669"/>
    <property type="project" value="UniProtKB-KW"/>
</dbReference>
<evidence type="ECO:0000313" key="4">
    <source>
        <dbReference type="EMBL" id="CAI3979702.1"/>
    </source>
</evidence>
<dbReference type="PANTHER" id="PTHR43272:SF33">
    <property type="entry name" value="AMP-BINDING DOMAIN-CONTAINING PROTEIN-RELATED"/>
    <property type="match status" value="1"/>
</dbReference>
<sequence>MSCKDTMQSERCCRYRLCCWRKWHLGYLQPNCQPTQISTGAETKVEKSGPVVAFLFKLAMRIKKSAVRQNLYTPLFDLLVFKKFKSMLGGSGGGAISPDVQEWVRTAFGCPLIQGYGLTETCGGAVLQKPLADPSVGFVGSVLSSVELTLHSEYGHLRSIRSQARLNFRQCQMKCFRCLTQYIIDQYVIPC</sequence>
<gene>
    <name evidence="4" type="ORF">C1SCF055_LOCUS7637</name>
</gene>
<dbReference type="EMBL" id="CAMXCT020000507">
    <property type="protein sequence ID" value="CAL1133077.1"/>
    <property type="molecule type" value="Genomic_DNA"/>
</dbReference>
<reference evidence="4" key="1">
    <citation type="submission" date="2022-10" db="EMBL/GenBank/DDBJ databases">
        <authorList>
            <person name="Chen Y."/>
            <person name="Dougan E. K."/>
            <person name="Chan C."/>
            <person name="Rhodes N."/>
            <person name="Thang M."/>
        </authorList>
    </citation>
    <scope>NUCLEOTIDE SEQUENCE</scope>
</reference>
<keyword evidence="6" id="KW-0436">Ligase</keyword>
<proteinExistence type="predicted"/>
<keyword evidence="7" id="KW-1185">Reference proteome</keyword>
<evidence type="ECO:0000313" key="5">
    <source>
        <dbReference type="EMBL" id="CAL1133077.1"/>
    </source>
</evidence>
<reference evidence="5" key="2">
    <citation type="submission" date="2024-04" db="EMBL/GenBank/DDBJ databases">
        <authorList>
            <person name="Chen Y."/>
            <person name="Shah S."/>
            <person name="Dougan E. K."/>
            <person name="Thang M."/>
            <person name="Chan C."/>
        </authorList>
    </citation>
    <scope>NUCLEOTIDE SEQUENCE [LARGE SCALE GENOMIC DNA]</scope>
</reference>
<evidence type="ECO:0000256" key="1">
    <source>
        <dbReference type="ARBA" id="ARBA00022741"/>
    </source>
</evidence>
<dbReference type="PANTHER" id="PTHR43272">
    <property type="entry name" value="LONG-CHAIN-FATTY-ACID--COA LIGASE"/>
    <property type="match status" value="1"/>
</dbReference>
<evidence type="ECO:0000259" key="3">
    <source>
        <dbReference type="Pfam" id="PF00501"/>
    </source>
</evidence>
<dbReference type="EMBL" id="CAMXCT030000507">
    <property type="protein sequence ID" value="CAL4767014.1"/>
    <property type="molecule type" value="Genomic_DNA"/>
</dbReference>
<dbReference type="GO" id="GO:0004467">
    <property type="term" value="F:long-chain fatty acid-CoA ligase activity"/>
    <property type="evidence" value="ECO:0007669"/>
    <property type="project" value="TreeGrafter"/>
</dbReference>
<dbReference type="AlphaFoldDB" id="A0A9P1FMP4"/>
<dbReference type="Proteomes" id="UP001152797">
    <property type="component" value="Unassembled WGS sequence"/>
</dbReference>
<dbReference type="EMBL" id="CAMXCT010000507">
    <property type="protein sequence ID" value="CAI3979702.1"/>
    <property type="molecule type" value="Genomic_DNA"/>
</dbReference>
<feature type="domain" description="AMP-dependent synthetase/ligase" evidence="3">
    <location>
        <begin position="86"/>
        <end position="154"/>
    </location>
</feature>
<organism evidence="4">
    <name type="scientific">Cladocopium goreaui</name>
    <dbReference type="NCBI Taxonomy" id="2562237"/>
    <lineage>
        <taxon>Eukaryota</taxon>
        <taxon>Sar</taxon>
        <taxon>Alveolata</taxon>
        <taxon>Dinophyceae</taxon>
        <taxon>Suessiales</taxon>
        <taxon>Symbiodiniaceae</taxon>
        <taxon>Cladocopium</taxon>
    </lineage>
</organism>
<dbReference type="GO" id="GO:0016020">
    <property type="term" value="C:membrane"/>
    <property type="evidence" value="ECO:0007669"/>
    <property type="project" value="TreeGrafter"/>
</dbReference>
<dbReference type="SUPFAM" id="SSF56801">
    <property type="entry name" value="Acetyl-CoA synthetase-like"/>
    <property type="match status" value="1"/>
</dbReference>
<evidence type="ECO:0000313" key="6">
    <source>
        <dbReference type="EMBL" id="CAL4767014.1"/>
    </source>
</evidence>